<reference evidence="2" key="1">
    <citation type="journal article" date="2020" name="Stud. Mycol.">
        <title>101 Dothideomycetes genomes: a test case for predicting lifestyles and emergence of pathogens.</title>
        <authorList>
            <person name="Haridas S."/>
            <person name="Albert R."/>
            <person name="Binder M."/>
            <person name="Bloem J."/>
            <person name="Labutti K."/>
            <person name="Salamov A."/>
            <person name="Andreopoulos B."/>
            <person name="Baker S."/>
            <person name="Barry K."/>
            <person name="Bills G."/>
            <person name="Bluhm B."/>
            <person name="Cannon C."/>
            <person name="Castanera R."/>
            <person name="Culley D."/>
            <person name="Daum C."/>
            <person name="Ezra D."/>
            <person name="Gonzalez J."/>
            <person name="Henrissat B."/>
            <person name="Kuo A."/>
            <person name="Liang C."/>
            <person name="Lipzen A."/>
            <person name="Lutzoni F."/>
            <person name="Magnuson J."/>
            <person name="Mondo S."/>
            <person name="Nolan M."/>
            <person name="Ohm R."/>
            <person name="Pangilinan J."/>
            <person name="Park H.-J."/>
            <person name="Ramirez L."/>
            <person name="Alfaro M."/>
            <person name="Sun H."/>
            <person name="Tritt A."/>
            <person name="Yoshinaga Y."/>
            <person name="Zwiers L.-H."/>
            <person name="Turgeon B."/>
            <person name="Goodwin S."/>
            <person name="Spatafora J."/>
            <person name="Crous P."/>
            <person name="Grigoriev I."/>
        </authorList>
    </citation>
    <scope>NUCLEOTIDE SEQUENCE</scope>
    <source>
        <strain evidence="2">CBS 116005</strain>
    </source>
</reference>
<evidence type="ECO:0000256" key="1">
    <source>
        <dbReference type="SAM" id="Phobius"/>
    </source>
</evidence>
<feature type="transmembrane region" description="Helical" evidence="1">
    <location>
        <begin position="12"/>
        <end position="32"/>
    </location>
</feature>
<dbReference type="Proteomes" id="UP000799436">
    <property type="component" value="Unassembled WGS sequence"/>
</dbReference>
<keyword evidence="1" id="KW-1133">Transmembrane helix</keyword>
<gene>
    <name evidence="2" type="ORF">EJ03DRAFT_199014</name>
</gene>
<evidence type="ECO:0000313" key="2">
    <source>
        <dbReference type="EMBL" id="KAF2765657.1"/>
    </source>
</evidence>
<protein>
    <submittedName>
        <fullName evidence="2">Uncharacterized protein</fullName>
    </submittedName>
</protein>
<organism evidence="2 3">
    <name type="scientific">Teratosphaeria nubilosa</name>
    <dbReference type="NCBI Taxonomy" id="161662"/>
    <lineage>
        <taxon>Eukaryota</taxon>
        <taxon>Fungi</taxon>
        <taxon>Dikarya</taxon>
        <taxon>Ascomycota</taxon>
        <taxon>Pezizomycotina</taxon>
        <taxon>Dothideomycetes</taxon>
        <taxon>Dothideomycetidae</taxon>
        <taxon>Mycosphaerellales</taxon>
        <taxon>Teratosphaeriaceae</taxon>
        <taxon>Teratosphaeria</taxon>
    </lineage>
</organism>
<keyword evidence="3" id="KW-1185">Reference proteome</keyword>
<name>A0A6G1KYH8_9PEZI</name>
<keyword evidence="1" id="KW-0812">Transmembrane</keyword>
<sequence length="66" mass="7443">MMQDSYRRPNTFNVGLCGFSVVISVIHVQATLHARHDVIIVSSSRTLMSGRESDQCQDIEISKHQL</sequence>
<accession>A0A6G1KYH8</accession>
<dbReference type="AlphaFoldDB" id="A0A6G1KYH8"/>
<keyword evidence="1" id="KW-0472">Membrane</keyword>
<dbReference type="EMBL" id="ML995886">
    <property type="protein sequence ID" value="KAF2765657.1"/>
    <property type="molecule type" value="Genomic_DNA"/>
</dbReference>
<evidence type="ECO:0000313" key="3">
    <source>
        <dbReference type="Proteomes" id="UP000799436"/>
    </source>
</evidence>
<proteinExistence type="predicted"/>